<keyword evidence="1" id="KW-0732">Signal</keyword>
<reference evidence="2" key="1">
    <citation type="submission" date="2020-06" db="EMBL/GenBank/DDBJ databases">
        <authorList>
            <consortium name="Plant Systems Biology data submission"/>
        </authorList>
    </citation>
    <scope>NUCLEOTIDE SEQUENCE</scope>
    <source>
        <strain evidence="2">D6</strain>
    </source>
</reference>
<comment type="caution">
    <text evidence="2">The sequence shown here is derived from an EMBL/GenBank/DDBJ whole genome shotgun (WGS) entry which is preliminary data.</text>
</comment>
<feature type="signal peptide" evidence="1">
    <location>
        <begin position="1"/>
        <end position="20"/>
    </location>
</feature>
<evidence type="ECO:0000313" key="2">
    <source>
        <dbReference type="EMBL" id="CAB9512802.1"/>
    </source>
</evidence>
<proteinExistence type="predicted"/>
<keyword evidence="3" id="KW-1185">Reference proteome</keyword>
<evidence type="ECO:0000256" key="1">
    <source>
        <dbReference type="SAM" id="SignalP"/>
    </source>
</evidence>
<feature type="chain" id="PRO_5040320252" evidence="1">
    <location>
        <begin position="21"/>
        <end position="185"/>
    </location>
</feature>
<dbReference type="EMBL" id="CAICTM010000554">
    <property type="protein sequence ID" value="CAB9512802.1"/>
    <property type="molecule type" value="Genomic_DNA"/>
</dbReference>
<organism evidence="2 3">
    <name type="scientific">Seminavis robusta</name>
    <dbReference type="NCBI Taxonomy" id="568900"/>
    <lineage>
        <taxon>Eukaryota</taxon>
        <taxon>Sar</taxon>
        <taxon>Stramenopiles</taxon>
        <taxon>Ochrophyta</taxon>
        <taxon>Bacillariophyta</taxon>
        <taxon>Bacillariophyceae</taxon>
        <taxon>Bacillariophycidae</taxon>
        <taxon>Naviculales</taxon>
        <taxon>Naviculaceae</taxon>
        <taxon>Seminavis</taxon>
    </lineage>
</organism>
<accession>A0A9N8HHC8</accession>
<name>A0A9N8HHC8_9STRA</name>
<dbReference type="AlphaFoldDB" id="A0A9N8HHC8"/>
<gene>
    <name evidence="2" type="ORF">SEMRO_555_G165790.1</name>
</gene>
<evidence type="ECO:0000313" key="3">
    <source>
        <dbReference type="Proteomes" id="UP001153069"/>
    </source>
</evidence>
<dbReference type="Proteomes" id="UP001153069">
    <property type="component" value="Unassembled WGS sequence"/>
</dbReference>
<sequence>MQQMTLVLLVIATILALAHSATLKVTTATSDGSTLVPSQWNYRATSTCCWLPGCFVVDILQDGCLLCRPFTETYGPLQEENTYTFTPNREDGLFRCYCMAEYDPFSFVELVRQNPDGQRAFGFFRVVPDDTAGTTANISCTKLDDFRLDCEEEVHLDWDVKSATLYEVTVTLFLCEGETAPCPPL</sequence>
<protein>
    <submittedName>
        <fullName evidence="2">Uncharacterized protein</fullName>
    </submittedName>
</protein>